<feature type="domain" description="Copper amine oxidase-like N-terminal" evidence="1">
    <location>
        <begin position="44"/>
        <end position="146"/>
    </location>
</feature>
<name>A0A1E5LAG2_9BACI</name>
<evidence type="ECO:0000313" key="3">
    <source>
        <dbReference type="Proteomes" id="UP000095209"/>
    </source>
</evidence>
<dbReference type="SUPFAM" id="SSF55383">
    <property type="entry name" value="Copper amine oxidase, domain N"/>
    <property type="match status" value="2"/>
</dbReference>
<dbReference type="AlphaFoldDB" id="A0A1E5LAG2"/>
<sequence>MYNITFRKRRGIMSLRKVFFGVFLSIFLFITSSTTYAEEINLKIDGVAIPSDVKSEIKKGRTMVPIRVISENLGAIVDWSDSKVTLTKGDMKVILDLKSTTAEKNGEQIRLDVKPYKKNDRIMVPLRFIAETFGSEVSFSNYTVTIDTEPLYIDGVQVKAFRYEFWMTMGSKVQQSEGNAFNTAFYDIFMENKGVEVEAPEDDLIEAGIDSPLSYSSGSQYDFLDQEGNSIKRFKIYYLSINVPNELGEGYPEYLLYDAVGDKWYTFNGNAEESIWQLIDTATRNGFMKTISNTVV</sequence>
<dbReference type="InterPro" id="IPR012854">
    <property type="entry name" value="Cu_amine_oxidase-like_N"/>
</dbReference>
<keyword evidence="3" id="KW-1185">Reference proteome</keyword>
<proteinExistence type="predicted"/>
<organism evidence="2 3">
    <name type="scientific">Bacillus solimangrovi</name>
    <dbReference type="NCBI Taxonomy" id="1305675"/>
    <lineage>
        <taxon>Bacteria</taxon>
        <taxon>Bacillati</taxon>
        <taxon>Bacillota</taxon>
        <taxon>Bacilli</taxon>
        <taxon>Bacillales</taxon>
        <taxon>Bacillaceae</taxon>
        <taxon>Bacillus</taxon>
    </lineage>
</organism>
<dbReference type="OrthoDB" id="9778320at2"/>
<evidence type="ECO:0000313" key="2">
    <source>
        <dbReference type="EMBL" id="OEH91083.1"/>
    </source>
</evidence>
<dbReference type="STRING" id="1305675.BFG57_06845"/>
<reference evidence="2 3" key="1">
    <citation type="submission" date="2016-08" db="EMBL/GenBank/DDBJ databases">
        <title>Genome of Bacillus solimangrovi GH2-4.</title>
        <authorList>
            <person name="Lim S."/>
            <person name="Kim B.-C."/>
        </authorList>
    </citation>
    <scope>NUCLEOTIDE SEQUENCE [LARGE SCALE GENOMIC DNA]</scope>
    <source>
        <strain evidence="2 3">GH2-4</strain>
    </source>
</reference>
<dbReference type="Pfam" id="PF07833">
    <property type="entry name" value="Cu_amine_oxidN1"/>
    <property type="match status" value="1"/>
</dbReference>
<evidence type="ECO:0000259" key="1">
    <source>
        <dbReference type="Pfam" id="PF07833"/>
    </source>
</evidence>
<dbReference type="Proteomes" id="UP000095209">
    <property type="component" value="Unassembled WGS sequence"/>
</dbReference>
<gene>
    <name evidence="2" type="ORF">BFG57_06845</name>
</gene>
<dbReference type="Gene3D" id="3.30.457.10">
    <property type="entry name" value="Copper amine oxidase-like, N-terminal domain"/>
    <property type="match status" value="1"/>
</dbReference>
<comment type="caution">
    <text evidence="2">The sequence shown here is derived from an EMBL/GenBank/DDBJ whole genome shotgun (WGS) entry which is preliminary data.</text>
</comment>
<dbReference type="EMBL" id="MJEH01000064">
    <property type="protein sequence ID" value="OEH91083.1"/>
    <property type="molecule type" value="Genomic_DNA"/>
</dbReference>
<dbReference type="InterPro" id="IPR036582">
    <property type="entry name" value="Mao_N_sf"/>
</dbReference>
<protein>
    <submittedName>
        <fullName evidence="2">Copper amine oxidase</fullName>
    </submittedName>
</protein>
<accession>A0A1E5LAG2</accession>